<keyword evidence="11 26" id="KW-0067">ATP-binding</keyword>
<dbReference type="FunFam" id="3.30.1490.20:FF:000007">
    <property type="entry name" value="D-alanine--D-alanine ligase"/>
    <property type="match status" value="1"/>
</dbReference>
<evidence type="ECO:0000256" key="9">
    <source>
        <dbReference type="ARBA" id="ARBA00022723"/>
    </source>
</evidence>
<dbReference type="InterPro" id="IPR000291">
    <property type="entry name" value="D-Ala_lig_Van_CS"/>
</dbReference>
<keyword evidence="15 25" id="KW-0464">Manganese</keyword>
<dbReference type="InterPro" id="IPR011761">
    <property type="entry name" value="ATP-grasp"/>
</dbReference>
<dbReference type="InterPro" id="IPR011095">
    <property type="entry name" value="Dala_Dala_lig_C"/>
</dbReference>
<dbReference type="Pfam" id="PF07478">
    <property type="entry name" value="Dala_Dala_lig_C"/>
    <property type="match status" value="1"/>
</dbReference>
<evidence type="ECO:0000256" key="2">
    <source>
        <dbReference type="ARBA" id="ARBA00003921"/>
    </source>
</evidence>
<comment type="similarity">
    <text evidence="5 22">Belongs to the D-alanine--D-alanine ligase family.</text>
</comment>
<dbReference type="Gene3D" id="3.40.50.20">
    <property type="match status" value="1"/>
</dbReference>
<dbReference type="RefSeq" id="WP_156609144.1">
    <property type="nucleotide sequence ID" value="NZ_WPCU01000005.1"/>
</dbReference>
<dbReference type="NCBIfam" id="TIGR01205">
    <property type="entry name" value="D_ala_D_alaTIGR"/>
    <property type="match status" value="1"/>
</dbReference>
<dbReference type="PANTHER" id="PTHR23132:SF25">
    <property type="entry name" value="D-ALANINE--D-ALANINE LIGASE A"/>
    <property type="match status" value="1"/>
</dbReference>
<evidence type="ECO:0000256" key="15">
    <source>
        <dbReference type="ARBA" id="ARBA00023211"/>
    </source>
</evidence>
<dbReference type="InterPro" id="IPR005905">
    <property type="entry name" value="D_ala_D_ala"/>
</dbReference>
<accession>A0A6A9UWQ4</accession>
<evidence type="ECO:0000256" key="1">
    <source>
        <dbReference type="ARBA" id="ARBA00001936"/>
    </source>
</evidence>
<dbReference type="GO" id="GO:0046872">
    <property type="term" value="F:metal ion binding"/>
    <property type="evidence" value="ECO:0007669"/>
    <property type="project" value="UniProtKB-KW"/>
</dbReference>
<evidence type="ECO:0000256" key="12">
    <source>
        <dbReference type="ARBA" id="ARBA00022842"/>
    </source>
</evidence>
<dbReference type="PROSITE" id="PS00844">
    <property type="entry name" value="DALA_DALA_LIGASE_2"/>
    <property type="match status" value="1"/>
</dbReference>
<name>A0A6A9UWQ4_9ACTN</name>
<dbReference type="PROSITE" id="PS00843">
    <property type="entry name" value="DALA_DALA_LIGASE_1"/>
    <property type="match status" value="1"/>
</dbReference>
<evidence type="ECO:0000313" key="28">
    <source>
        <dbReference type="EMBL" id="MVA75647.1"/>
    </source>
</evidence>
<dbReference type="EC" id="6.3.2.4" evidence="6 22"/>
<evidence type="ECO:0000256" key="5">
    <source>
        <dbReference type="ARBA" id="ARBA00010871"/>
    </source>
</evidence>
<feature type="binding site" evidence="25">
    <location>
        <position position="315"/>
    </location>
    <ligand>
        <name>Mg(2+)</name>
        <dbReference type="ChEBI" id="CHEBI:18420"/>
        <label>1</label>
    </ligand>
</feature>
<keyword evidence="14 22" id="KW-0573">Peptidoglycan synthesis</keyword>
<comment type="caution">
    <text evidence="28">The sequence shown here is derived from an EMBL/GenBank/DDBJ whole genome shotgun (WGS) entry which is preliminary data.</text>
</comment>
<dbReference type="GO" id="GO:0008716">
    <property type="term" value="F:D-alanine-D-alanine ligase activity"/>
    <property type="evidence" value="ECO:0007669"/>
    <property type="project" value="UniProtKB-UniRule"/>
</dbReference>
<keyword evidence="16 22" id="KW-0961">Cell wall biogenesis/degradation</keyword>
<dbReference type="EMBL" id="WPCU01000005">
    <property type="protein sequence ID" value="MVA75647.1"/>
    <property type="molecule type" value="Genomic_DNA"/>
</dbReference>
<sequence>MTDTRRPSVAVVFGGASSEHGVSCLTAASVVRALDRSRYDVVGIGITPDGRWLRVEADDVVALATVDGQLPSVPEGHPTAVLLHGTGAVQLASRDLDTLLDPVPVDVAFALLHGPFGEDGTIQGMFEMLGLRYVGSGVAASAVSMDKQLMKQVLAASGLPVGPYTAFTAAEWRDDPSARLDAVLSLGLPVFVKPARGGSSIGISRVDDPDHLAAAVETALRHDARCVVEKGLVDVRELECGVLEGPDGLEVTAAAEIRTRTASGFYDFQAKYLPEAEQVELLVPAEVDPVLAERLRDTAVRTFRAVGAEGLARVDTFVTADGQVVVNEINTMPGFTEHSMFPMVWAASGVAYPELVGRLLEHALQRPLGLR</sequence>
<gene>
    <name evidence="22" type="primary">ddl</name>
    <name evidence="28" type="ORF">GC722_06360</name>
</gene>
<evidence type="ECO:0000259" key="27">
    <source>
        <dbReference type="PROSITE" id="PS50975"/>
    </source>
</evidence>
<dbReference type="HAMAP" id="MF_00047">
    <property type="entry name" value="Dala_Dala_lig"/>
    <property type="match status" value="1"/>
</dbReference>
<evidence type="ECO:0000256" key="19">
    <source>
        <dbReference type="ARBA" id="ARBA00068427"/>
    </source>
</evidence>
<evidence type="ECO:0000256" key="18">
    <source>
        <dbReference type="ARBA" id="ARBA00060592"/>
    </source>
</evidence>
<evidence type="ECO:0000256" key="21">
    <source>
        <dbReference type="ARBA" id="ARBA00077154"/>
    </source>
</evidence>
<evidence type="ECO:0000256" key="10">
    <source>
        <dbReference type="ARBA" id="ARBA00022741"/>
    </source>
</evidence>
<feature type="binding site" evidence="24">
    <location>
        <begin position="191"/>
        <end position="193"/>
    </location>
    <ligand>
        <name>ATP</name>
        <dbReference type="ChEBI" id="CHEBI:30616"/>
    </ligand>
</feature>
<comment type="catalytic activity">
    <reaction evidence="17 22">
        <text>2 D-alanine + ATP = D-alanyl-D-alanine + ADP + phosphate + H(+)</text>
        <dbReference type="Rhea" id="RHEA:11224"/>
        <dbReference type="ChEBI" id="CHEBI:15378"/>
        <dbReference type="ChEBI" id="CHEBI:30616"/>
        <dbReference type="ChEBI" id="CHEBI:43474"/>
        <dbReference type="ChEBI" id="CHEBI:57416"/>
        <dbReference type="ChEBI" id="CHEBI:57822"/>
        <dbReference type="ChEBI" id="CHEBI:456216"/>
        <dbReference type="EC" id="6.3.2.4"/>
    </reaction>
</comment>
<proteinExistence type="inferred from homology"/>
<evidence type="ECO:0000256" key="4">
    <source>
        <dbReference type="ARBA" id="ARBA00004752"/>
    </source>
</evidence>
<dbReference type="InterPro" id="IPR016185">
    <property type="entry name" value="PreATP-grasp_dom_sf"/>
</dbReference>
<dbReference type="InterPro" id="IPR013815">
    <property type="entry name" value="ATP_grasp_subdomain_1"/>
</dbReference>
<dbReference type="SUPFAM" id="SSF52440">
    <property type="entry name" value="PreATP-grasp domain"/>
    <property type="match status" value="1"/>
</dbReference>
<dbReference type="GO" id="GO:0005524">
    <property type="term" value="F:ATP binding"/>
    <property type="evidence" value="ECO:0007669"/>
    <property type="project" value="UniProtKB-UniRule"/>
</dbReference>
<comment type="pathway">
    <text evidence="4 22">Cell wall biogenesis; peptidoglycan biosynthesis.</text>
</comment>
<dbReference type="Proteomes" id="UP000435304">
    <property type="component" value="Unassembled WGS sequence"/>
</dbReference>
<organism evidence="28 29">
    <name type="scientific">Auraticoccus cholistanensis</name>
    <dbReference type="NCBI Taxonomy" id="2656650"/>
    <lineage>
        <taxon>Bacteria</taxon>
        <taxon>Bacillati</taxon>
        <taxon>Actinomycetota</taxon>
        <taxon>Actinomycetes</taxon>
        <taxon>Propionibacteriales</taxon>
        <taxon>Propionibacteriaceae</taxon>
        <taxon>Auraticoccus</taxon>
    </lineage>
</organism>
<feature type="active site" evidence="23">
    <location>
        <position position="19"/>
    </location>
</feature>
<evidence type="ECO:0000256" key="3">
    <source>
        <dbReference type="ARBA" id="ARBA00004496"/>
    </source>
</evidence>
<evidence type="ECO:0000256" key="13">
    <source>
        <dbReference type="ARBA" id="ARBA00022960"/>
    </source>
</evidence>
<dbReference type="GO" id="GO:0008360">
    <property type="term" value="P:regulation of cell shape"/>
    <property type="evidence" value="ECO:0007669"/>
    <property type="project" value="UniProtKB-KW"/>
</dbReference>
<evidence type="ECO:0000256" key="25">
    <source>
        <dbReference type="PIRSR" id="PIRSR039102-3"/>
    </source>
</evidence>
<evidence type="ECO:0000256" key="6">
    <source>
        <dbReference type="ARBA" id="ARBA00012216"/>
    </source>
</evidence>
<dbReference type="PROSITE" id="PS50975">
    <property type="entry name" value="ATP_GRASP"/>
    <property type="match status" value="1"/>
</dbReference>
<dbReference type="InterPro" id="IPR011127">
    <property type="entry name" value="Dala_Dala_lig_N"/>
</dbReference>
<feature type="binding site" evidence="25">
    <location>
        <position position="328"/>
    </location>
    <ligand>
        <name>Mg(2+)</name>
        <dbReference type="ChEBI" id="CHEBI:18420"/>
        <label>1</label>
    </ligand>
</feature>
<keyword evidence="12 25" id="KW-0460">Magnesium</keyword>
<dbReference type="NCBIfam" id="NF002528">
    <property type="entry name" value="PRK01966.1-4"/>
    <property type="match status" value="1"/>
</dbReference>
<dbReference type="GO" id="GO:0005829">
    <property type="term" value="C:cytosol"/>
    <property type="evidence" value="ECO:0007669"/>
    <property type="project" value="TreeGrafter"/>
</dbReference>
<evidence type="ECO:0000256" key="16">
    <source>
        <dbReference type="ARBA" id="ARBA00023316"/>
    </source>
</evidence>
<evidence type="ECO:0000256" key="22">
    <source>
        <dbReference type="HAMAP-Rule" id="MF_00047"/>
    </source>
</evidence>
<dbReference type="GO" id="GO:0009252">
    <property type="term" value="P:peptidoglycan biosynthetic process"/>
    <property type="evidence" value="ECO:0007669"/>
    <property type="project" value="UniProtKB-UniRule"/>
</dbReference>
<keyword evidence="7 22" id="KW-0963">Cytoplasm</keyword>
<feature type="binding site" evidence="24">
    <location>
        <begin position="229"/>
        <end position="237"/>
    </location>
    <ligand>
        <name>ATP</name>
        <dbReference type="ChEBI" id="CHEBI:30616"/>
    </ligand>
</feature>
<reference evidence="28 29" key="1">
    <citation type="submission" date="2019-12" db="EMBL/GenBank/DDBJ databases">
        <title>Auraticoccus cholistani sp. nov., an actinomycete isolated from soil of Cholistan desert.</title>
        <authorList>
            <person name="Cheema M.T."/>
        </authorList>
    </citation>
    <scope>NUCLEOTIDE SEQUENCE [LARGE SCALE GENOMIC DNA]</scope>
    <source>
        <strain evidence="28 29">F435</strain>
    </source>
</reference>
<comment type="subcellular location">
    <subcellularLocation>
        <location evidence="3 22">Cytoplasm</location>
    </subcellularLocation>
</comment>
<comment type="cofactor">
    <cofactor evidence="1">
        <name>Mn(2+)</name>
        <dbReference type="ChEBI" id="CHEBI:29035"/>
    </cofactor>
</comment>
<evidence type="ECO:0000256" key="14">
    <source>
        <dbReference type="ARBA" id="ARBA00022984"/>
    </source>
</evidence>
<evidence type="ECO:0000256" key="17">
    <source>
        <dbReference type="ARBA" id="ARBA00047614"/>
    </source>
</evidence>
<feature type="binding site" evidence="25">
    <location>
        <position position="330"/>
    </location>
    <ligand>
        <name>Mg(2+)</name>
        <dbReference type="ChEBI" id="CHEBI:18420"/>
        <label>2</label>
    </ligand>
</feature>
<feature type="domain" description="ATP-grasp" evidence="27">
    <location>
        <begin position="151"/>
        <end position="361"/>
    </location>
</feature>
<keyword evidence="29" id="KW-1185">Reference proteome</keyword>
<comment type="function">
    <text evidence="2 22">Cell wall formation.</text>
</comment>
<evidence type="ECO:0000256" key="11">
    <source>
        <dbReference type="ARBA" id="ARBA00022840"/>
    </source>
</evidence>
<comment type="cofactor">
    <cofactor evidence="25">
        <name>Mg(2+)</name>
        <dbReference type="ChEBI" id="CHEBI:18420"/>
    </cofactor>
    <cofactor evidence="25">
        <name>Mn(2+)</name>
        <dbReference type="ChEBI" id="CHEBI:29035"/>
    </cofactor>
    <text evidence="25">Binds 2 magnesium or manganese ions per subunit.</text>
</comment>
<evidence type="ECO:0000256" key="8">
    <source>
        <dbReference type="ARBA" id="ARBA00022598"/>
    </source>
</evidence>
<dbReference type="UniPathway" id="UPA00219"/>
<keyword evidence="8 22" id="KW-0436">Ligase</keyword>
<feature type="active site" evidence="23">
    <location>
        <position position="339"/>
    </location>
</feature>
<evidence type="ECO:0000256" key="23">
    <source>
        <dbReference type="PIRSR" id="PIRSR039102-1"/>
    </source>
</evidence>
<dbReference type="PANTHER" id="PTHR23132">
    <property type="entry name" value="D-ALANINE--D-ALANINE LIGASE"/>
    <property type="match status" value="1"/>
</dbReference>
<dbReference type="Gene3D" id="3.30.470.20">
    <property type="entry name" value="ATP-grasp fold, B domain"/>
    <property type="match status" value="1"/>
</dbReference>
<dbReference type="SUPFAM" id="SSF56059">
    <property type="entry name" value="Glutathione synthetase ATP-binding domain-like"/>
    <property type="match status" value="1"/>
</dbReference>
<keyword evidence="9 25" id="KW-0479">Metal-binding</keyword>
<feature type="binding site" evidence="24">
    <location>
        <position position="147"/>
    </location>
    <ligand>
        <name>ATP</name>
        <dbReference type="ChEBI" id="CHEBI:30616"/>
    </ligand>
</feature>
<evidence type="ECO:0000256" key="7">
    <source>
        <dbReference type="ARBA" id="ARBA00022490"/>
    </source>
</evidence>
<feature type="active site" evidence="23">
    <location>
        <position position="199"/>
    </location>
</feature>
<protein>
    <recommendedName>
        <fullName evidence="19 22">D-alanine--D-alanine ligase</fullName>
        <ecNumber evidence="6 22">6.3.2.4</ecNumber>
    </recommendedName>
    <alternativeName>
        <fullName evidence="21 22">D-Ala-D-Ala ligase</fullName>
    </alternativeName>
    <alternativeName>
        <fullName evidence="20 22">D-alanylalanine synthetase</fullName>
    </alternativeName>
</protein>
<dbReference type="Pfam" id="PF01820">
    <property type="entry name" value="Dala_Dala_lig_N"/>
    <property type="match status" value="1"/>
</dbReference>
<dbReference type="FunFam" id="3.30.470.20:FF:000008">
    <property type="entry name" value="D-alanine--D-alanine ligase"/>
    <property type="match status" value="1"/>
</dbReference>
<comment type="pathway">
    <text evidence="18">Glycan biosynthesis.</text>
</comment>
<dbReference type="GO" id="GO:0071555">
    <property type="term" value="P:cell wall organization"/>
    <property type="evidence" value="ECO:0007669"/>
    <property type="project" value="UniProtKB-KW"/>
</dbReference>
<evidence type="ECO:0000256" key="20">
    <source>
        <dbReference type="ARBA" id="ARBA00076288"/>
    </source>
</evidence>
<feature type="binding site" evidence="24">
    <location>
        <begin position="199"/>
        <end position="200"/>
    </location>
    <ligand>
        <name>ATP</name>
        <dbReference type="ChEBI" id="CHEBI:30616"/>
    </ligand>
</feature>
<dbReference type="PIRSF" id="PIRSF039102">
    <property type="entry name" value="Ddl/VanB"/>
    <property type="match status" value="1"/>
</dbReference>
<evidence type="ECO:0000256" key="26">
    <source>
        <dbReference type="PROSITE-ProRule" id="PRU00409"/>
    </source>
</evidence>
<keyword evidence="13 22" id="KW-0133">Cell shape</keyword>
<evidence type="ECO:0000256" key="24">
    <source>
        <dbReference type="PIRSR" id="PIRSR039102-2"/>
    </source>
</evidence>
<dbReference type="Gene3D" id="3.30.1490.20">
    <property type="entry name" value="ATP-grasp fold, A domain"/>
    <property type="match status" value="1"/>
</dbReference>
<evidence type="ECO:0000313" key="29">
    <source>
        <dbReference type="Proteomes" id="UP000435304"/>
    </source>
</evidence>
<feature type="binding site" evidence="25">
    <location>
        <position position="328"/>
    </location>
    <ligand>
        <name>Mg(2+)</name>
        <dbReference type="ChEBI" id="CHEBI:18420"/>
        <label>2</label>
    </ligand>
</feature>
<keyword evidence="10 24" id="KW-0547">Nucleotide-binding</keyword>
<dbReference type="AlphaFoldDB" id="A0A6A9UWQ4"/>
<feature type="binding site" evidence="24">
    <location>
        <begin position="327"/>
        <end position="328"/>
    </location>
    <ligand>
        <name>ATP</name>
        <dbReference type="ChEBI" id="CHEBI:30616"/>
    </ligand>
</feature>